<dbReference type="Proteomes" id="UP000071561">
    <property type="component" value="Chromosome"/>
</dbReference>
<reference evidence="2 3" key="1">
    <citation type="submission" date="2016-03" db="EMBL/GenBank/DDBJ databases">
        <title>Complete genome sequence of Pedobacter cryoconitis PAMC 27485.</title>
        <authorList>
            <person name="Lee J."/>
            <person name="Kim O.-S."/>
        </authorList>
    </citation>
    <scope>NUCLEOTIDE SEQUENCE [LARGE SCALE GENOMIC DNA]</scope>
    <source>
        <strain evidence="2 3">PAMC 27485</strain>
    </source>
</reference>
<dbReference type="InterPro" id="IPR016181">
    <property type="entry name" value="Acyl_CoA_acyltransferase"/>
</dbReference>
<dbReference type="InterPro" id="IPR000182">
    <property type="entry name" value="GNAT_dom"/>
</dbReference>
<evidence type="ECO:0000259" key="1">
    <source>
        <dbReference type="PROSITE" id="PS51186"/>
    </source>
</evidence>
<gene>
    <name evidence="2" type="ORF">AY601_1130</name>
</gene>
<dbReference type="PANTHER" id="PTHR43792:SF16">
    <property type="entry name" value="N-ACETYLTRANSFERASE DOMAIN-CONTAINING PROTEIN"/>
    <property type="match status" value="1"/>
</dbReference>
<dbReference type="AlphaFoldDB" id="A0A127VA19"/>
<protein>
    <recommendedName>
        <fullName evidence="1">N-acetyltransferase domain-containing protein</fullName>
    </recommendedName>
</protein>
<dbReference type="GO" id="GO:0016747">
    <property type="term" value="F:acyltransferase activity, transferring groups other than amino-acyl groups"/>
    <property type="evidence" value="ECO:0007669"/>
    <property type="project" value="InterPro"/>
</dbReference>
<keyword evidence="3" id="KW-1185">Reference proteome</keyword>
<proteinExistence type="predicted"/>
<dbReference type="Gene3D" id="3.40.630.30">
    <property type="match status" value="1"/>
</dbReference>
<dbReference type="KEGG" id="pcm:AY601_1130"/>
<dbReference type="CDD" id="cd04301">
    <property type="entry name" value="NAT_SF"/>
    <property type="match status" value="1"/>
</dbReference>
<dbReference type="SUPFAM" id="SSF55729">
    <property type="entry name" value="Acyl-CoA N-acyltransferases (Nat)"/>
    <property type="match status" value="1"/>
</dbReference>
<organism evidence="2 3">
    <name type="scientific">Pedobacter cryoconitis</name>
    <dbReference type="NCBI Taxonomy" id="188932"/>
    <lineage>
        <taxon>Bacteria</taxon>
        <taxon>Pseudomonadati</taxon>
        <taxon>Bacteroidota</taxon>
        <taxon>Sphingobacteriia</taxon>
        <taxon>Sphingobacteriales</taxon>
        <taxon>Sphingobacteriaceae</taxon>
        <taxon>Pedobacter</taxon>
    </lineage>
</organism>
<dbReference type="PATRIC" id="fig|188932.3.peg.1167"/>
<evidence type="ECO:0000313" key="2">
    <source>
        <dbReference type="EMBL" id="AMP98057.1"/>
    </source>
</evidence>
<accession>A0A127VA19</accession>
<sequence>MIELLIMKSNTKNNYSLQRLLPAQWEDYKSIRLEALQTNPAMFGSSYLKESAYSQGEWVSFLENDKRAIFALYAMEALIGLTGVILDKDEATNAVLFASFIKPEYRGKGLTKLFYQARIDWAQSKNCKLITVSHRAGNEISKAANQRFGFKYVNSKNVDWPDGTYADELFYSLQL</sequence>
<evidence type="ECO:0000313" key="3">
    <source>
        <dbReference type="Proteomes" id="UP000071561"/>
    </source>
</evidence>
<dbReference type="EMBL" id="CP014504">
    <property type="protein sequence ID" value="AMP98057.1"/>
    <property type="molecule type" value="Genomic_DNA"/>
</dbReference>
<dbReference type="Pfam" id="PF00583">
    <property type="entry name" value="Acetyltransf_1"/>
    <property type="match status" value="1"/>
</dbReference>
<dbReference type="PANTHER" id="PTHR43792">
    <property type="entry name" value="GNAT FAMILY, PUTATIVE (AFU_ORTHOLOGUE AFUA_3G00765)-RELATED-RELATED"/>
    <property type="match status" value="1"/>
</dbReference>
<feature type="domain" description="N-acetyltransferase" evidence="1">
    <location>
        <begin position="15"/>
        <end position="175"/>
    </location>
</feature>
<name>A0A127VA19_9SPHI</name>
<dbReference type="InterPro" id="IPR051531">
    <property type="entry name" value="N-acetyltransferase"/>
</dbReference>
<dbReference type="PROSITE" id="PS51186">
    <property type="entry name" value="GNAT"/>
    <property type="match status" value="1"/>
</dbReference>